<evidence type="ECO:0000256" key="6">
    <source>
        <dbReference type="ARBA" id="ARBA00023170"/>
    </source>
</evidence>
<dbReference type="FunFam" id="3.40.190.10:FF:000218">
    <property type="entry name" value="Uncharacterized protein"/>
    <property type="match status" value="1"/>
</dbReference>
<dbReference type="PANTHER" id="PTHR42643">
    <property type="entry name" value="IONOTROPIC RECEPTOR 20A-RELATED"/>
    <property type="match status" value="1"/>
</dbReference>
<dbReference type="InterPro" id="IPR052192">
    <property type="entry name" value="Insect_Ionotropic_Sensory_Rcpt"/>
</dbReference>
<dbReference type="AlphaFoldDB" id="A0A8J2WG77"/>
<keyword evidence="4 8" id="KW-1133">Transmembrane helix</keyword>
<evidence type="ECO:0000256" key="7">
    <source>
        <dbReference type="ARBA" id="ARBA00023180"/>
    </source>
</evidence>
<evidence type="ECO:0000256" key="3">
    <source>
        <dbReference type="ARBA" id="ARBA00022692"/>
    </source>
</evidence>
<keyword evidence="5 8" id="KW-0472">Membrane</keyword>
<reference evidence="9" key="1">
    <citation type="submission" date="2021-11" db="EMBL/GenBank/DDBJ databases">
        <authorList>
            <person name="Schell T."/>
        </authorList>
    </citation>
    <scope>NUCLEOTIDE SEQUENCE</scope>
    <source>
        <strain evidence="9">M5</strain>
    </source>
</reference>
<gene>
    <name evidence="9" type="ORF">DGAL_LOCUS423</name>
</gene>
<dbReference type="SUPFAM" id="SSF53850">
    <property type="entry name" value="Periplasmic binding protein-like II"/>
    <property type="match status" value="1"/>
</dbReference>
<sequence>MQSDSHIQTNDFEVRTLCQMSSLFSLIIALLLVGKTELRHNNKLSGAHFTFVVYHNPPYDVLTFGALGNYSHTGTGPQWQDWLARKLNVTVSYMALNQTTIDENGGSNVELGLRLVANKNADALVNGMIATPERKKMVDFSYFVWTEPYTMVVPRPGEVPRLFALIWPFQPIVTETVI</sequence>
<evidence type="ECO:0000256" key="8">
    <source>
        <dbReference type="SAM" id="Phobius"/>
    </source>
</evidence>
<dbReference type="OrthoDB" id="6117597at2759"/>
<dbReference type="PANTHER" id="PTHR42643:SF24">
    <property type="entry name" value="IONOTROPIC RECEPTOR 60A"/>
    <property type="match status" value="1"/>
</dbReference>
<evidence type="ECO:0000256" key="1">
    <source>
        <dbReference type="ARBA" id="ARBA00004651"/>
    </source>
</evidence>
<comment type="caution">
    <text evidence="9">The sequence shown here is derived from an EMBL/GenBank/DDBJ whole genome shotgun (WGS) entry which is preliminary data.</text>
</comment>
<keyword evidence="6" id="KW-0675">Receptor</keyword>
<evidence type="ECO:0000256" key="2">
    <source>
        <dbReference type="ARBA" id="ARBA00022475"/>
    </source>
</evidence>
<keyword evidence="7" id="KW-0325">Glycoprotein</keyword>
<dbReference type="Gene3D" id="3.40.190.10">
    <property type="entry name" value="Periplasmic binding protein-like II"/>
    <property type="match status" value="1"/>
</dbReference>
<dbReference type="EMBL" id="CAKKLH010000002">
    <property type="protein sequence ID" value="CAH0098371.1"/>
    <property type="molecule type" value="Genomic_DNA"/>
</dbReference>
<comment type="subcellular location">
    <subcellularLocation>
        <location evidence="1">Cell membrane</location>
        <topology evidence="1">Multi-pass membrane protein</topology>
    </subcellularLocation>
</comment>
<dbReference type="Proteomes" id="UP000789390">
    <property type="component" value="Unassembled WGS sequence"/>
</dbReference>
<keyword evidence="3 8" id="KW-0812">Transmembrane</keyword>
<keyword evidence="2" id="KW-1003">Cell membrane</keyword>
<evidence type="ECO:0000313" key="9">
    <source>
        <dbReference type="EMBL" id="CAH0098371.1"/>
    </source>
</evidence>
<evidence type="ECO:0000256" key="5">
    <source>
        <dbReference type="ARBA" id="ARBA00023136"/>
    </source>
</evidence>
<organism evidence="9 10">
    <name type="scientific">Daphnia galeata</name>
    <dbReference type="NCBI Taxonomy" id="27404"/>
    <lineage>
        <taxon>Eukaryota</taxon>
        <taxon>Metazoa</taxon>
        <taxon>Ecdysozoa</taxon>
        <taxon>Arthropoda</taxon>
        <taxon>Crustacea</taxon>
        <taxon>Branchiopoda</taxon>
        <taxon>Diplostraca</taxon>
        <taxon>Cladocera</taxon>
        <taxon>Anomopoda</taxon>
        <taxon>Daphniidae</taxon>
        <taxon>Daphnia</taxon>
    </lineage>
</organism>
<keyword evidence="10" id="KW-1185">Reference proteome</keyword>
<name>A0A8J2WG77_9CRUS</name>
<evidence type="ECO:0000256" key="4">
    <source>
        <dbReference type="ARBA" id="ARBA00022989"/>
    </source>
</evidence>
<accession>A0A8J2WG77</accession>
<dbReference type="GO" id="GO:0005886">
    <property type="term" value="C:plasma membrane"/>
    <property type="evidence" value="ECO:0007669"/>
    <property type="project" value="UniProtKB-SubCell"/>
</dbReference>
<proteinExistence type="predicted"/>
<evidence type="ECO:0008006" key="11">
    <source>
        <dbReference type="Google" id="ProtNLM"/>
    </source>
</evidence>
<evidence type="ECO:0000313" key="10">
    <source>
        <dbReference type="Proteomes" id="UP000789390"/>
    </source>
</evidence>
<protein>
    <recommendedName>
        <fullName evidence="11">Ionotropic glutamate receptor L-glutamate and glycine-binding domain-containing protein</fullName>
    </recommendedName>
</protein>
<feature type="transmembrane region" description="Helical" evidence="8">
    <location>
        <begin position="12"/>
        <end position="33"/>
    </location>
</feature>